<reference evidence="3" key="1">
    <citation type="submission" date="2013-11" db="EMBL/GenBank/DDBJ databases">
        <authorList>
            <person name="Hoang H.T."/>
            <person name="Killian M.L."/>
            <person name="Madson D.M."/>
            <person name="Arruda P.H.E."/>
            <person name="Sun D."/>
            <person name="Schwartz K.J."/>
            <person name="Yoon K."/>
        </authorList>
    </citation>
    <scope>NUCLEOTIDE SEQUENCE [LARGE SCALE GENOMIC DNA]</scope>
    <source>
        <strain evidence="3">CDK2</strain>
    </source>
</reference>
<evidence type="ECO:0000313" key="3">
    <source>
        <dbReference type="Proteomes" id="UP000050535"/>
    </source>
</evidence>
<dbReference type="AlphaFoldDB" id="A0A0P7FRE4"/>
<name>A0A0P7FRE4_9EURY</name>
<gene>
    <name evidence="2" type="ORF">SY89_03334</name>
</gene>
<evidence type="ECO:0000313" key="2">
    <source>
        <dbReference type="EMBL" id="KPN29100.1"/>
    </source>
</evidence>
<comment type="caution">
    <text evidence="2">The sequence shown here is derived from an EMBL/GenBank/DDBJ whole genome shotgun (WGS) entry which is preliminary data.</text>
</comment>
<dbReference type="Gene3D" id="3.50.30.30">
    <property type="match status" value="1"/>
</dbReference>
<protein>
    <submittedName>
        <fullName evidence="2">Uncharacterized protein</fullName>
    </submittedName>
</protein>
<dbReference type="Gene3D" id="3.40.630.10">
    <property type="entry name" value="Zn peptidases"/>
    <property type="match status" value="1"/>
</dbReference>
<dbReference type="SUPFAM" id="SSF53187">
    <property type="entry name" value="Zn-dependent exopeptidases"/>
    <property type="match status" value="1"/>
</dbReference>
<feature type="compositionally biased region" description="Basic residues" evidence="1">
    <location>
        <begin position="151"/>
        <end position="163"/>
    </location>
</feature>
<organism evidence="2 3">
    <name type="scientific">Halolamina pelagica</name>
    <dbReference type="NCBI Taxonomy" id="699431"/>
    <lineage>
        <taxon>Archaea</taxon>
        <taxon>Methanobacteriati</taxon>
        <taxon>Methanobacteriota</taxon>
        <taxon>Stenosarchaea group</taxon>
        <taxon>Halobacteria</taxon>
        <taxon>Halobacteriales</taxon>
        <taxon>Haloferacaceae</taxon>
    </lineage>
</organism>
<proteinExistence type="predicted"/>
<dbReference type="STRING" id="699431.SY89_03334"/>
<feature type="region of interest" description="Disordered" evidence="1">
    <location>
        <begin position="115"/>
        <end position="163"/>
    </location>
</feature>
<dbReference type="EMBL" id="LGUC01000002">
    <property type="protein sequence ID" value="KPN29100.1"/>
    <property type="molecule type" value="Genomic_DNA"/>
</dbReference>
<evidence type="ECO:0000256" key="1">
    <source>
        <dbReference type="SAM" id="MobiDB-lite"/>
    </source>
</evidence>
<dbReference type="Proteomes" id="UP000050535">
    <property type="component" value="Unassembled WGS sequence"/>
</dbReference>
<keyword evidence="3" id="KW-1185">Reference proteome</keyword>
<sequence length="163" mass="17809">MSEAITDRSALSDVEQRIVDEISIEEPWSLLEEFSELERLSGSEDERAAAAYLTDRLESFGVDYNRYDPELYISQPHDATIRTINKTFEPGIVKTVGFSASTTVQADVEYVGTASSDLVDDGEAGPREPFADLDDLEGGSPSSTGGASRSAPRRCWRRKAPAA</sequence>
<dbReference type="RefSeq" id="WP_239685692.1">
    <property type="nucleotide sequence ID" value="NZ_LGUC01000002.1"/>
</dbReference>
<accession>A0A0P7FRE4</accession>